<reference evidence="1" key="1">
    <citation type="submission" date="2014-09" db="EMBL/GenBank/DDBJ databases">
        <authorList>
            <person name="Magalhaes I.L.F."/>
            <person name="Oliveira U."/>
            <person name="Santos F.R."/>
            <person name="Vidigal T.H.D.A."/>
            <person name="Brescovit A.D."/>
            <person name="Santos A.J."/>
        </authorList>
    </citation>
    <scope>NUCLEOTIDE SEQUENCE</scope>
    <source>
        <tissue evidence="1">Shoot tissue taken approximately 20 cm above the soil surface</tissue>
    </source>
</reference>
<sequence length="40" mass="4556">MPVCACCHAGKSGGFGRFYLQLAFNRIEWSQVCIDYKMPK</sequence>
<reference evidence="1" key="2">
    <citation type="journal article" date="2015" name="Data Brief">
        <title>Shoot transcriptome of the giant reed, Arundo donax.</title>
        <authorList>
            <person name="Barrero R.A."/>
            <person name="Guerrero F.D."/>
            <person name="Moolhuijzen P."/>
            <person name="Goolsby J.A."/>
            <person name="Tidwell J."/>
            <person name="Bellgard S.E."/>
            <person name="Bellgard M.I."/>
        </authorList>
    </citation>
    <scope>NUCLEOTIDE SEQUENCE</scope>
    <source>
        <tissue evidence="1">Shoot tissue taken approximately 20 cm above the soil surface</tissue>
    </source>
</reference>
<accession>A0A0A9B1V5</accession>
<evidence type="ECO:0000313" key="1">
    <source>
        <dbReference type="EMBL" id="JAD55115.1"/>
    </source>
</evidence>
<name>A0A0A9B1V5_ARUDO</name>
<dbReference type="EMBL" id="GBRH01242780">
    <property type="protein sequence ID" value="JAD55115.1"/>
    <property type="molecule type" value="Transcribed_RNA"/>
</dbReference>
<organism evidence="1">
    <name type="scientific">Arundo donax</name>
    <name type="common">Giant reed</name>
    <name type="synonym">Donax arundinaceus</name>
    <dbReference type="NCBI Taxonomy" id="35708"/>
    <lineage>
        <taxon>Eukaryota</taxon>
        <taxon>Viridiplantae</taxon>
        <taxon>Streptophyta</taxon>
        <taxon>Embryophyta</taxon>
        <taxon>Tracheophyta</taxon>
        <taxon>Spermatophyta</taxon>
        <taxon>Magnoliopsida</taxon>
        <taxon>Liliopsida</taxon>
        <taxon>Poales</taxon>
        <taxon>Poaceae</taxon>
        <taxon>PACMAD clade</taxon>
        <taxon>Arundinoideae</taxon>
        <taxon>Arundineae</taxon>
        <taxon>Arundo</taxon>
    </lineage>
</organism>
<protein>
    <submittedName>
        <fullName evidence="1">Uncharacterized protein</fullName>
    </submittedName>
</protein>
<dbReference type="AlphaFoldDB" id="A0A0A9B1V5"/>
<proteinExistence type="predicted"/>